<evidence type="ECO:0000313" key="2">
    <source>
        <dbReference type="Proteomes" id="UP001590951"/>
    </source>
</evidence>
<sequence>MAYTSAIFSNVRPPSGRLNLSQTQGETNAREFWTVKKDEEDWPVVVCDEEMVQTFYKGTQRLFSSRVPDGTWPERYKAGEDGVSIRCYPTLLLGRMKPIWTPWKMLEPLDEEFGKSFDSQLPTLYLQRLGGRP</sequence>
<evidence type="ECO:0000313" key="1">
    <source>
        <dbReference type="EMBL" id="KAL2057555.1"/>
    </source>
</evidence>
<dbReference type="EMBL" id="JBHFEH010000004">
    <property type="protein sequence ID" value="KAL2057555.1"/>
    <property type="molecule type" value="Genomic_DNA"/>
</dbReference>
<organism evidence="1 2">
    <name type="scientific">Lepraria finkii</name>
    <dbReference type="NCBI Taxonomy" id="1340010"/>
    <lineage>
        <taxon>Eukaryota</taxon>
        <taxon>Fungi</taxon>
        <taxon>Dikarya</taxon>
        <taxon>Ascomycota</taxon>
        <taxon>Pezizomycotina</taxon>
        <taxon>Lecanoromycetes</taxon>
        <taxon>OSLEUM clade</taxon>
        <taxon>Lecanoromycetidae</taxon>
        <taxon>Lecanorales</taxon>
        <taxon>Lecanorineae</taxon>
        <taxon>Stereocaulaceae</taxon>
        <taxon>Lepraria</taxon>
    </lineage>
</organism>
<dbReference type="Proteomes" id="UP001590951">
    <property type="component" value="Unassembled WGS sequence"/>
</dbReference>
<proteinExistence type="predicted"/>
<reference evidence="1 2" key="1">
    <citation type="submission" date="2024-09" db="EMBL/GenBank/DDBJ databases">
        <title>Rethinking Asexuality: The Enigmatic Case of Functional Sexual Genes in Lepraria (Stereocaulaceae).</title>
        <authorList>
            <person name="Doellman M."/>
            <person name="Sun Y."/>
            <person name="Barcenas-Pena A."/>
            <person name="Lumbsch H.T."/>
            <person name="Grewe F."/>
        </authorList>
    </citation>
    <scope>NUCLEOTIDE SEQUENCE [LARGE SCALE GENOMIC DNA]</scope>
    <source>
        <strain evidence="1 2">Grewe 0041</strain>
    </source>
</reference>
<name>A0ABR4BIR2_9LECA</name>
<gene>
    <name evidence="1" type="ORF">ABVK25_001939</name>
</gene>
<comment type="caution">
    <text evidence="1">The sequence shown here is derived from an EMBL/GenBank/DDBJ whole genome shotgun (WGS) entry which is preliminary data.</text>
</comment>
<accession>A0ABR4BIR2</accession>
<keyword evidence="2" id="KW-1185">Reference proteome</keyword>
<protein>
    <submittedName>
        <fullName evidence="1">Uncharacterized protein</fullName>
    </submittedName>
</protein>